<evidence type="ECO:0000313" key="1">
    <source>
        <dbReference type="EMBL" id="QJA95848.1"/>
    </source>
</evidence>
<gene>
    <name evidence="1" type="ORF">MM415B05140_0007</name>
</gene>
<dbReference type="AlphaFoldDB" id="A0A6M3LT09"/>
<protein>
    <submittedName>
        <fullName evidence="1">Uncharacterized protein</fullName>
    </submittedName>
</protein>
<reference evidence="1" key="1">
    <citation type="submission" date="2020-03" db="EMBL/GenBank/DDBJ databases">
        <title>The deep terrestrial virosphere.</title>
        <authorList>
            <person name="Holmfeldt K."/>
            <person name="Nilsson E."/>
            <person name="Simone D."/>
            <person name="Lopez-Fernandez M."/>
            <person name="Wu X."/>
            <person name="de Brujin I."/>
            <person name="Lundin D."/>
            <person name="Andersson A."/>
            <person name="Bertilsson S."/>
            <person name="Dopson M."/>
        </authorList>
    </citation>
    <scope>NUCLEOTIDE SEQUENCE</scope>
    <source>
        <strain evidence="1">MM415B05140</strain>
    </source>
</reference>
<proteinExistence type="predicted"/>
<name>A0A6M3LT09_9ZZZZ</name>
<accession>A0A6M3LT09</accession>
<dbReference type="EMBL" id="MT143349">
    <property type="protein sequence ID" value="QJA95848.1"/>
    <property type="molecule type" value="Genomic_DNA"/>
</dbReference>
<organism evidence="1">
    <name type="scientific">viral metagenome</name>
    <dbReference type="NCBI Taxonomy" id="1070528"/>
    <lineage>
        <taxon>unclassified sequences</taxon>
        <taxon>metagenomes</taxon>
        <taxon>organismal metagenomes</taxon>
    </lineage>
</organism>
<sequence>MEKAIKQLMEKAIKQSLIYGTGIIKTGIRKWYNPLRYIQGKIYQKAITLREVFK</sequence>